<comment type="caution">
    <text evidence="1">The sequence shown here is derived from an EMBL/GenBank/DDBJ whole genome shotgun (WGS) entry which is preliminary data.</text>
</comment>
<dbReference type="AlphaFoldDB" id="A0A9W6U1E6"/>
<organism evidence="1 2">
    <name type="scientific">Phytophthora lilii</name>
    <dbReference type="NCBI Taxonomy" id="2077276"/>
    <lineage>
        <taxon>Eukaryota</taxon>
        <taxon>Sar</taxon>
        <taxon>Stramenopiles</taxon>
        <taxon>Oomycota</taxon>
        <taxon>Peronosporomycetes</taxon>
        <taxon>Peronosporales</taxon>
        <taxon>Peronosporaceae</taxon>
        <taxon>Phytophthora</taxon>
    </lineage>
</organism>
<protein>
    <submittedName>
        <fullName evidence="1">Unnamed protein product</fullName>
    </submittedName>
</protein>
<evidence type="ECO:0000313" key="1">
    <source>
        <dbReference type="EMBL" id="GMF24048.1"/>
    </source>
</evidence>
<sequence>METNVVGLSLRASEGTVQGKRHLRTDQKADGNLNEERATVTLGTKLYDKVATTKWLEGLLEKGESLKKVKEQYLKISSTLPKEKMVFHPNWNAYAKYERMHFKKATGKKVAYAYFGSIPQSEKNTEEVLQGWIIAGRSDESVGKYLGVWGLPPSEQVLHVNWRAFKKYKKWHAQ</sequence>
<keyword evidence="2" id="KW-1185">Reference proteome</keyword>
<proteinExistence type="predicted"/>
<evidence type="ECO:0000313" key="2">
    <source>
        <dbReference type="Proteomes" id="UP001165083"/>
    </source>
</evidence>
<reference evidence="1" key="1">
    <citation type="submission" date="2023-04" db="EMBL/GenBank/DDBJ databases">
        <title>Phytophthora lilii NBRC 32176.</title>
        <authorList>
            <person name="Ichikawa N."/>
            <person name="Sato H."/>
            <person name="Tonouchi N."/>
        </authorList>
    </citation>
    <scope>NUCLEOTIDE SEQUENCE</scope>
    <source>
        <strain evidence="1">NBRC 32176</strain>
    </source>
</reference>
<accession>A0A9W6U1E6</accession>
<name>A0A9W6U1E6_9STRA</name>
<dbReference type="Proteomes" id="UP001165083">
    <property type="component" value="Unassembled WGS sequence"/>
</dbReference>
<dbReference type="EMBL" id="BSXW01000501">
    <property type="protein sequence ID" value="GMF24048.1"/>
    <property type="molecule type" value="Genomic_DNA"/>
</dbReference>
<dbReference type="OrthoDB" id="124027at2759"/>
<gene>
    <name evidence="1" type="ORF">Plil01_000980800</name>
</gene>